<name>A0A5N5T5J2_9CRUS</name>
<dbReference type="Gene3D" id="1.10.150.670">
    <property type="entry name" value="Crossover junction endonuclease EME1, DNA-binding domain"/>
    <property type="match status" value="1"/>
</dbReference>
<reference evidence="14 15" key="1">
    <citation type="journal article" date="2019" name="PLoS Biol.">
        <title>Sex chromosomes control vertical transmission of feminizing Wolbachia symbionts in an isopod.</title>
        <authorList>
            <person name="Becking T."/>
            <person name="Chebbi M.A."/>
            <person name="Giraud I."/>
            <person name="Moumen B."/>
            <person name="Laverre T."/>
            <person name="Caubet Y."/>
            <person name="Peccoud J."/>
            <person name="Gilbert C."/>
            <person name="Cordaux R."/>
        </authorList>
    </citation>
    <scope>NUCLEOTIDE SEQUENCE [LARGE SCALE GENOMIC DNA]</scope>
    <source>
        <strain evidence="14">ANa2</strain>
        <tissue evidence="14">Whole body excluding digestive tract and cuticle</tissue>
    </source>
</reference>
<dbReference type="AlphaFoldDB" id="A0A5N5T5J2"/>
<keyword evidence="11" id="KW-0539">Nucleus</keyword>
<evidence type="ECO:0000256" key="5">
    <source>
        <dbReference type="ARBA" id="ARBA00022759"/>
    </source>
</evidence>
<dbReference type="GO" id="GO:0008821">
    <property type="term" value="F:crossover junction DNA endonuclease activity"/>
    <property type="evidence" value="ECO:0007669"/>
    <property type="project" value="TreeGrafter"/>
</dbReference>
<evidence type="ECO:0000256" key="1">
    <source>
        <dbReference type="ARBA" id="ARBA00001946"/>
    </source>
</evidence>
<evidence type="ECO:0000256" key="13">
    <source>
        <dbReference type="SAM" id="MobiDB-lite"/>
    </source>
</evidence>
<keyword evidence="6" id="KW-0227">DNA damage</keyword>
<keyword evidence="10" id="KW-0234">DNA repair</keyword>
<dbReference type="GO" id="GO:0005634">
    <property type="term" value="C:nucleus"/>
    <property type="evidence" value="ECO:0007669"/>
    <property type="project" value="UniProtKB-SubCell"/>
</dbReference>
<evidence type="ECO:0000256" key="7">
    <source>
        <dbReference type="ARBA" id="ARBA00022801"/>
    </source>
</evidence>
<organism evidence="14 15">
    <name type="scientific">Armadillidium nasatum</name>
    <dbReference type="NCBI Taxonomy" id="96803"/>
    <lineage>
        <taxon>Eukaryota</taxon>
        <taxon>Metazoa</taxon>
        <taxon>Ecdysozoa</taxon>
        <taxon>Arthropoda</taxon>
        <taxon>Crustacea</taxon>
        <taxon>Multicrustacea</taxon>
        <taxon>Malacostraca</taxon>
        <taxon>Eumalacostraca</taxon>
        <taxon>Peracarida</taxon>
        <taxon>Isopoda</taxon>
        <taxon>Oniscidea</taxon>
        <taxon>Crinocheta</taxon>
        <taxon>Armadillidiidae</taxon>
        <taxon>Armadillidium</taxon>
    </lineage>
</organism>
<comment type="subcellular location">
    <subcellularLocation>
        <location evidence="2">Nucleus</location>
    </subcellularLocation>
</comment>
<keyword evidence="12" id="KW-0469">Meiosis</keyword>
<gene>
    <name evidence="14" type="primary">EME1</name>
    <name evidence="14" type="ORF">Anas_08996</name>
</gene>
<dbReference type="GO" id="GO:0006302">
    <property type="term" value="P:double-strand break repair"/>
    <property type="evidence" value="ECO:0007669"/>
    <property type="project" value="TreeGrafter"/>
</dbReference>
<evidence type="ECO:0000256" key="4">
    <source>
        <dbReference type="ARBA" id="ARBA00022723"/>
    </source>
</evidence>
<feature type="region of interest" description="Disordered" evidence="13">
    <location>
        <begin position="75"/>
        <end position="97"/>
    </location>
</feature>
<keyword evidence="9" id="KW-0233">DNA recombination</keyword>
<keyword evidence="7" id="KW-0378">Hydrolase</keyword>
<keyword evidence="5 14" id="KW-0255">Endonuclease</keyword>
<evidence type="ECO:0000256" key="12">
    <source>
        <dbReference type="ARBA" id="ARBA00023254"/>
    </source>
</evidence>
<sequence>MEILAIIKVEDFLNQVYNQIYGLGDYVGNTLISNCKYLIEVAGTSRITIIVCGVDEFFKKQKKTSNKNYREAILKDTEDPSNLKRPKKRKKNDENASNLSQVTRIDVETALVAVQVELGVNSRFFENPSKIADFVAQVAKAIAEKPFKLEKARTNFSWHIESYNVNCVKIDKSGAGLLKLWHQQLRQFNNVGPEAAQAIAKKYPSPQALIKVS</sequence>
<dbReference type="GO" id="GO:0046872">
    <property type="term" value="F:metal ion binding"/>
    <property type="evidence" value="ECO:0007669"/>
    <property type="project" value="UniProtKB-KW"/>
</dbReference>
<evidence type="ECO:0000256" key="8">
    <source>
        <dbReference type="ARBA" id="ARBA00022842"/>
    </source>
</evidence>
<dbReference type="GO" id="GO:0048476">
    <property type="term" value="C:Holliday junction resolvase complex"/>
    <property type="evidence" value="ECO:0007669"/>
    <property type="project" value="InterPro"/>
</dbReference>
<evidence type="ECO:0000256" key="2">
    <source>
        <dbReference type="ARBA" id="ARBA00004123"/>
    </source>
</evidence>
<evidence type="ECO:0000313" key="14">
    <source>
        <dbReference type="EMBL" id="KAB7501497.1"/>
    </source>
</evidence>
<dbReference type="OrthoDB" id="343092at2759"/>
<keyword evidence="3" id="KW-0540">Nuclease</keyword>
<keyword evidence="15" id="KW-1185">Reference proteome</keyword>
<keyword evidence="8" id="KW-0460">Magnesium</keyword>
<dbReference type="PANTHER" id="PTHR21077:SF5">
    <property type="entry name" value="CROSSOVER JUNCTION ENDONUCLEASE MMS4"/>
    <property type="match status" value="1"/>
</dbReference>
<evidence type="ECO:0000256" key="9">
    <source>
        <dbReference type="ARBA" id="ARBA00023172"/>
    </source>
</evidence>
<dbReference type="GO" id="GO:0000712">
    <property type="term" value="P:resolution of meiotic recombination intermediates"/>
    <property type="evidence" value="ECO:0007669"/>
    <property type="project" value="TreeGrafter"/>
</dbReference>
<proteinExistence type="predicted"/>
<evidence type="ECO:0000256" key="6">
    <source>
        <dbReference type="ARBA" id="ARBA00022763"/>
    </source>
</evidence>
<dbReference type="Proteomes" id="UP000326759">
    <property type="component" value="Unassembled WGS sequence"/>
</dbReference>
<protein>
    <submittedName>
        <fullName evidence="14">Crossover junction endonuclease EME1</fullName>
    </submittedName>
</protein>
<dbReference type="Gene3D" id="3.40.50.10130">
    <property type="match status" value="1"/>
</dbReference>
<evidence type="ECO:0000313" key="15">
    <source>
        <dbReference type="Proteomes" id="UP000326759"/>
    </source>
</evidence>
<dbReference type="GO" id="GO:0031297">
    <property type="term" value="P:replication fork processing"/>
    <property type="evidence" value="ECO:0007669"/>
    <property type="project" value="TreeGrafter"/>
</dbReference>
<evidence type="ECO:0000256" key="3">
    <source>
        <dbReference type="ARBA" id="ARBA00022722"/>
    </source>
</evidence>
<accession>A0A5N5T5J2</accession>
<dbReference type="Pfam" id="PF21292">
    <property type="entry name" value="EME1-MUS81_C"/>
    <property type="match status" value="1"/>
</dbReference>
<comment type="cofactor">
    <cofactor evidence="1">
        <name>Mg(2+)</name>
        <dbReference type="ChEBI" id="CHEBI:18420"/>
    </cofactor>
</comment>
<dbReference type="GO" id="GO:0031573">
    <property type="term" value="P:mitotic intra-S DNA damage checkpoint signaling"/>
    <property type="evidence" value="ECO:0007669"/>
    <property type="project" value="TreeGrafter"/>
</dbReference>
<dbReference type="PANTHER" id="PTHR21077">
    <property type="entry name" value="EME1 PROTEIN"/>
    <property type="match status" value="1"/>
</dbReference>
<comment type="caution">
    <text evidence="14">The sequence shown here is derived from an EMBL/GenBank/DDBJ whole genome shotgun (WGS) entry which is preliminary data.</text>
</comment>
<evidence type="ECO:0000256" key="11">
    <source>
        <dbReference type="ARBA" id="ARBA00023242"/>
    </source>
</evidence>
<dbReference type="InterPro" id="IPR033310">
    <property type="entry name" value="Mms4/EME1/EME2"/>
</dbReference>
<evidence type="ECO:0000256" key="10">
    <source>
        <dbReference type="ARBA" id="ARBA00023204"/>
    </source>
</evidence>
<dbReference type="InterPro" id="IPR042530">
    <property type="entry name" value="EME1/EME2_C"/>
</dbReference>
<keyword evidence="4" id="KW-0479">Metal-binding</keyword>
<dbReference type="EMBL" id="SEYY01010458">
    <property type="protein sequence ID" value="KAB7501497.1"/>
    <property type="molecule type" value="Genomic_DNA"/>
</dbReference>